<evidence type="ECO:0000256" key="1">
    <source>
        <dbReference type="PROSITE-ProRule" id="PRU00325"/>
    </source>
</evidence>
<gene>
    <name evidence="4" type="ORF">Tci_539593</name>
</gene>
<comment type="caution">
    <text evidence="4">The sequence shown here is derived from an EMBL/GenBank/DDBJ whole genome shotgun (WGS) entry which is preliminary data.</text>
</comment>
<proteinExistence type="predicted"/>
<feature type="compositionally biased region" description="Acidic residues" evidence="2">
    <location>
        <begin position="656"/>
        <end position="685"/>
    </location>
</feature>
<evidence type="ECO:0000313" key="4">
    <source>
        <dbReference type="EMBL" id="GEZ67620.1"/>
    </source>
</evidence>
<keyword evidence="1" id="KW-0479">Metal-binding</keyword>
<name>A0A699IMB4_TANCI</name>
<reference evidence="4" key="1">
    <citation type="journal article" date="2019" name="Sci. Rep.">
        <title>Draft genome of Tanacetum cinerariifolium, the natural source of mosquito coil.</title>
        <authorList>
            <person name="Yamashiro T."/>
            <person name="Shiraishi A."/>
            <person name="Satake H."/>
            <person name="Nakayama K."/>
        </authorList>
    </citation>
    <scope>NUCLEOTIDE SEQUENCE</scope>
</reference>
<keyword evidence="1" id="KW-0863">Zinc-finger</keyword>
<dbReference type="InterPro" id="IPR004330">
    <property type="entry name" value="FAR1_DNA_bnd_dom"/>
</dbReference>
<dbReference type="InterPro" id="IPR018289">
    <property type="entry name" value="MULE_transposase_dom"/>
</dbReference>
<dbReference type="PANTHER" id="PTHR47718">
    <property type="entry name" value="OS01G0519700 PROTEIN"/>
    <property type="match status" value="1"/>
</dbReference>
<dbReference type="Pfam" id="PF10551">
    <property type="entry name" value="MULE"/>
    <property type="match status" value="1"/>
</dbReference>
<evidence type="ECO:0000259" key="3">
    <source>
        <dbReference type="PROSITE" id="PS50966"/>
    </source>
</evidence>
<keyword evidence="1" id="KW-0862">Zinc</keyword>
<accession>A0A699IMB4</accession>
<dbReference type="PANTHER" id="PTHR47718:SF12">
    <property type="entry name" value="PROTEIN FAR1-RELATED SEQUENCE"/>
    <property type="match status" value="1"/>
</dbReference>
<organism evidence="4">
    <name type="scientific">Tanacetum cinerariifolium</name>
    <name type="common">Dalmatian daisy</name>
    <name type="synonym">Chrysanthemum cinerariifolium</name>
    <dbReference type="NCBI Taxonomy" id="118510"/>
    <lineage>
        <taxon>Eukaryota</taxon>
        <taxon>Viridiplantae</taxon>
        <taxon>Streptophyta</taxon>
        <taxon>Embryophyta</taxon>
        <taxon>Tracheophyta</taxon>
        <taxon>Spermatophyta</taxon>
        <taxon>Magnoliopsida</taxon>
        <taxon>eudicotyledons</taxon>
        <taxon>Gunneridae</taxon>
        <taxon>Pentapetalae</taxon>
        <taxon>asterids</taxon>
        <taxon>campanulids</taxon>
        <taxon>Asterales</taxon>
        <taxon>Asteraceae</taxon>
        <taxon>Asteroideae</taxon>
        <taxon>Anthemideae</taxon>
        <taxon>Anthemidinae</taxon>
        <taxon>Tanacetum</taxon>
    </lineage>
</organism>
<protein>
    <recommendedName>
        <fullName evidence="3">SWIM-type domain-containing protein</fullName>
    </recommendedName>
</protein>
<dbReference type="GO" id="GO:0008270">
    <property type="term" value="F:zinc ion binding"/>
    <property type="evidence" value="ECO:0007669"/>
    <property type="project" value="UniProtKB-KW"/>
</dbReference>
<feature type="region of interest" description="Disordered" evidence="2">
    <location>
        <begin position="650"/>
        <end position="685"/>
    </location>
</feature>
<feature type="non-terminal residue" evidence="4">
    <location>
        <position position="1"/>
    </location>
</feature>
<sequence>ANVVDVYDIDPEFVPPPKGHIYWVPNVPVDEKPKIDTVFNTYDEAYNMYKEYAAKARFSVRKSGIKRKKGKITHRYVWCNKAGKPRKIVETNTSIEDGKEDGKEDDNEDGKIKRKCRSSSTLTDCKARIGLKGIVGTYAYKVFDFVENHNHQVIDASNMDLSRALRQLEFSEYMFIHRASLSSIGPQKAHRLRVALLGGFDKVRGMPIDWNNFKRGINMFIGERDAQMLVDKMVKRQEHVPEFSFYRHTIKIKLVRMFWADETMKCNYGAFGDIVSFDATYDTNKYDMVFVPFTSIDHHQKCVLLGDALLSDETTESYALMLTLFLKVHKKQHILAKLPAKVLGDVEDDSDFKKDFHKLVWNVYITPTVFQERWHALILKYNLSQNKWLSDMYKIRDRWVPGYFSEVPMCGLMKMTSRSESSNAFFQVYSHYGNSLVHFMLCFESTMEKQRYTQRVLDNENIEKTHVMLTQLPIERHACAVYIHSIFRDVQGEICKGLYACSQIGSRSVGGIKECPIVQRDERKKTVVKATVDGTFDCSCGHINLHGFLCRHVFCVFAILGMDTSPENYISHRWRKNPLHDHLCDKRHRFKSGAEKGKAIKKARTSRKVPFKHRECSKCGQRFHNKRTCDERRMHDEEYQALLKKKKDTGEFLVNESDDEDDKLNEEDEEVDDETDEYGEDEDED</sequence>
<dbReference type="PROSITE" id="PS50966">
    <property type="entry name" value="ZF_SWIM"/>
    <property type="match status" value="1"/>
</dbReference>
<feature type="domain" description="SWIM-type" evidence="3">
    <location>
        <begin position="526"/>
        <end position="561"/>
    </location>
</feature>
<dbReference type="EMBL" id="BKCJ010308721">
    <property type="protein sequence ID" value="GEZ67620.1"/>
    <property type="molecule type" value="Genomic_DNA"/>
</dbReference>
<dbReference type="Pfam" id="PF03101">
    <property type="entry name" value="FAR1"/>
    <property type="match status" value="1"/>
</dbReference>
<dbReference type="InterPro" id="IPR007527">
    <property type="entry name" value="Znf_SWIM"/>
</dbReference>
<evidence type="ECO:0000256" key="2">
    <source>
        <dbReference type="SAM" id="MobiDB-lite"/>
    </source>
</evidence>
<feature type="region of interest" description="Disordered" evidence="2">
    <location>
        <begin position="90"/>
        <end position="113"/>
    </location>
</feature>
<dbReference type="AlphaFoldDB" id="A0A699IMB4"/>